<protein>
    <submittedName>
        <fullName evidence="2">Isoprenoid synthase domain-containing protein</fullName>
    </submittedName>
</protein>
<reference evidence="2" key="1">
    <citation type="submission" date="2023-06" db="EMBL/GenBank/DDBJ databases">
        <title>Genome-scale phylogeny and comparative genomics of the fungal order Sordariales.</title>
        <authorList>
            <consortium name="Lawrence Berkeley National Laboratory"/>
            <person name="Hensen N."/>
            <person name="Bonometti L."/>
            <person name="Westerberg I."/>
            <person name="Brannstrom I.O."/>
            <person name="Guillou S."/>
            <person name="Cros-Aarteil S."/>
            <person name="Calhoun S."/>
            <person name="Haridas S."/>
            <person name="Kuo A."/>
            <person name="Mondo S."/>
            <person name="Pangilinan J."/>
            <person name="Riley R."/>
            <person name="Labutti K."/>
            <person name="Andreopoulos B."/>
            <person name="Lipzen A."/>
            <person name="Chen C."/>
            <person name="Yanf M."/>
            <person name="Daum C."/>
            <person name="Ng V."/>
            <person name="Clum A."/>
            <person name="Steindorff A."/>
            <person name="Ohm R."/>
            <person name="Martin F."/>
            <person name="Silar P."/>
            <person name="Natvig D."/>
            <person name="Lalanne C."/>
            <person name="Gautier V."/>
            <person name="Ament-Velasquez S.L."/>
            <person name="Kruys A."/>
            <person name="Hutchinson M.I."/>
            <person name="Powell A.J."/>
            <person name="Barry K."/>
            <person name="Miller A.N."/>
            <person name="Grigoriev I.V."/>
            <person name="Debuchy R."/>
            <person name="Gladieux P."/>
            <person name="Thoren M.H."/>
            <person name="Johannesson H."/>
        </authorList>
    </citation>
    <scope>NUCLEOTIDE SEQUENCE</scope>
    <source>
        <strain evidence="2">CBS 606.72</strain>
    </source>
</reference>
<dbReference type="Pfam" id="PF19086">
    <property type="entry name" value="Terpene_syn_C_2"/>
    <property type="match status" value="1"/>
</dbReference>
<dbReference type="InterPro" id="IPR034686">
    <property type="entry name" value="Terpene_cyclase-like_2"/>
</dbReference>
<dbReference type="Gene3D" id="1.10.600.10">
    <property type="entry name" value="Farnesyl Diphosphate Synthase"/>
    <property type="match status" value="1"/>
</dbReference>
<dbReference type="Proteomes" id="UP001175000">
    <property type="component" value="Unassembled WGS sequence"/>
</dbReference>
<evidence type="ECO:0000313" key="2">
    <source>
        <dbReference type="EMBL" id="KAK0609406.1"/>
    </source>
</evidence>
<comment type="similarity">
    <text evidence="1">Belongs to the terpene synthase family.</text>
</comment>
<keyword evidence="3" id="KW-1185">Reference proteome</keyword>
<comment type="caution">
    <text evidence="2">The sequence shown here is derived from an EMBL/GenBank/DDBJ whole genome shotgun (WGS) entry which is preliminary data.</text>
</comment>
<dbReference type="GO" id="GO:0008299">
    <property type="term" value="P:isoprenoid biosynthetic process"/>
    <property type="evidence" value="ECO:0007669"/>
    <property type="project" value="UniProtKB-ARBA"/>
</dbReference>
<dbReference type="AlphaFoldDB" id="A0AA39T0H1"/>
<dbReference type="SUPFAM" id="SSF48576">
    <property type="entry name" value="Terpenoid synthases"/>
    <property type="match status" value="1"/>
</dbReference>
<evidence type="ECO:0000256" key="1">
    <source>
        <dbReference type="ARBA" id="ARBA00006333"/>
    </source>
</evidence>
<evidence type="ECO:0000313" key="3">
    <source>
        <dbReference type="Proteomes" id="UP001175000"/>
    </source>
</evidence>
<accession>A0AA39T0H1</accession>
<dbReference type="GO" id="GO:0010333">
    <property type="term" value="F:terpene synthase activity"/>
    <property type="evidence" value="ECO:0007669"/>
    <property type="project" value="InterPro"/>
</dbReference>
<organism evidence="2 3">
    <name type="scientific">Immersiella caudata</name>
    <dbReference type="NCBI Taxonomy" id="314043"/>
    <lineage>
        <taxon>Eukaryota</taxon>
        <taxon>Fungi</taxon>
        <taxon>Dikarya</taxon>
        <taxon>Ascomycota</taxon>
        <taxon>Pezizomycotina</taxon>
        <taxon>Sordariomycetes</taxon>
        <taxon>Sordariomycetidae</taxon>
        <taxon>Sordariales</taxon>
        <taxon>Lasiosphaeriaceae</taxon>
        <taxon>Immersiella</taxon>
    </lineage>
</organism>
<proteinExistence type="inferred from homology"/>
<sequence length="366" mass="40999">MAIEATDHFTPIARKLRGSVLRVPNLDSVYGRWKQGLNSHYDRLVMEINQQLDGCFQEERANAAKSMDFALLTCRSYPCADWPQLRGMGLFLVFLHLFDDEFDRKADTNVKDQASDLNLSNKYRLGMYHFVESALLNGAPNYNDIEKTLIGFAPVCNFFSAIVPALRDAPNISIPRFLKDLEFFMGPSNEEQHRLTLERRFPTVEQYDAFRLGTGAVDSICDLHQYVAGTNLPDAIARAPEVMTMRREASIQTCVCNDLLSLRKELNDMTLTSLIPIHLHESGASMDEIVGKLVQELSRSADAFDAAAKGLRTKAQGHGEGIALETGRFIEVFEGFQTGCFAFFSKSKRFGIADCQLPDGSFCIPL</sequence>
<dbReference type="EMBL" id="JAULSU010000008">
    <property type="protein sequence ID" value="KAK0609406.1"/>
    <property type="molecule type" value="Genomic_DNA"/>
</dbReference>
<dbReference type="InterPro" id="IPR008949">
    <property type="entry name" value="Isoprenoid_synthase_dom_sf"/>
</dbReference>
<name>A0AA39T0H1_9PEZI</name>
<gene>
    <name evidence="2" type="ORF">B0T14DRAFT_489657</name>
</gene>
<dbReference type="SFLD" id="SFLDG01020">
    <property type="entry name" value="Terpene_Cyclase_Like_2"/>
    <property type="match status" value="1"/>
</dbReference>
<dbReference type="SFLD" id="SFLDS00005">
    <property type="entry name" value="Isoprenoid_Synthase_Type_I"/>
    <property type="match status" value="1"/>
</dbReference>